<organism evidence="7 8">
    <name type="scientific">Candidatus Abyssobacteria bacterium SURF_17</name>
    <dbReference type="NCBI Taxonomy" id="2093361"/>
    <lineage>
        <taxon>Bacteria</taxon>
        <taxon>Pseudomonadati</taxon>
        <taxon>Candidatus Hydrogenedentota</taxon>
        <taxon>Candidatus Abyssobacteria</taxon>
    </lineage>
</organism>
<dbReference type="Gene3D" id="1.25.40.10">
    <property type="entry name" value="Tetratricopeptide repeat domain"/>
    <property type="match status" value="1"/>
</dbReference>
<comment type="subcellular location">
    <subcellularLocation>
        <location evidence="1">Membrane</location>
        <topology evidence="1">Multi-pass membrane protein</topology>
    </subcellularLocation>
</comment>
<dbReference type="SUPFAM" id="SSF48452">
    <property type="entry name" value="TPR-like"/>
    <property type="match status" value="1"/>
</dbReference>
<feature type="repeat" description="TPR" evidence="5">
    <location>
        <begin position="163"/>
        <end position="196"/>
    </location>
</feature>
<dbReference type="InterPro" id="IPR019734">
    <property type="entry name" value="TPR_rpt"/>
</dbReference>
<evidence type="ECO:0000256" key="3">
    <source>
        <dbReference type="ARBA" id="ARBA00022989"/>
    </source>
</evidence>
<feature type="region of interest" description="Disordered" evidence="6">
    <location>
        <begin position="1"/>
        <end position="29"/>
    </location>
</feature>
<feature type="compositionally biased region" description="Basic residues" evidence="6">
    <location>
        <begin position="1"/>
        <end position="11"/>
    </location>
</feature>
<evidence type="ECO:0000256" key="5">
    <source>
        <dbReference type="PROSITE-ProRule" id="PRU00339"/>
    </source>
</evidence>
<evidence type="ECO:0000256" key="2">
    <source>
        <dbReference type="ARBA" id="ARBA00022692"/>
    </source>
</evidence>
<reference evidence="7 8" key="1">
    <citation type="journal article" date="2017" name="ISME J.">
        <title>Energy and carbon metabolisms in a deep terrestrial subsurface fluid microbial community.</title>
        <authorList>
            <person name="Momper L."/>
            <person name="Jungbluth S.P."/>
            <person name="Lee M.D."/>
            <person name="Amend J.P."/>
        </authorList>
    </citation>
    <scope>NUCLEOTIDE SEQUENCE [LARGE SCALE GENOMIC DNA]</scope>
    <source>
        <strain evidence="7">SURF_17</strain>
    </source>
</reference>
<dbReference type="InterPro" id="IPR007311">
    <property type="entry name" value="ST7"/>
</dbReference>
<dbReference type="Proteomes" id="UP000285961">
    <property type="component" value="Unassembled WGS sequence"/>
</dbReference>
<accession>A0A419F240</accession>
<protein>
    <submittedName>
        <fullName evidence="7">Uncharacterized protein</fullName>
    </submittedName>
</protein>
<dbReference type="PANTHER" id="PTHR12745">
    <property type="entry name" value="SUPPRESSION OF TUMORIGENICITY 7"/>
    <property type="match status" value="1"/>
</dbReference>
<dbReference type="Pfam" id="PF04184">
    <property type="entry name" value="ST7"/>
    <property type="match status" value="1"/>
</dbReference>
<sequence length="321" mass="36472">MEMSRKKNKKQQSRDCDKSKRIPTPPDPRAMEKIFADMHRHLEGKNFKSMDEINAYLKGVMNSGELEEPTRALTPLEQAQELMYEAYELKGPRRVKLARQALQISPDCADAYVLLAEEASASLKEAKDLYAQGVEAGKRALDPEMFVEDVGHFWGLIETRPYMRARAGLAACLWDMGNKEEATEHYMDMLRLNPGDNQGIRYEAAKCLLVLGRYEELEKLFDAYKEGSAIWLYHRALFAFAKSGDTPEAGKLLDRALHANPHVPLYLFGNKKMPKHEPHFYGMGDENEAIIYVSQGIEAWASVDGAIVWLANKIMRIGEIE</sequence>
<dbReference type="EMBL" id="QZKI01000047">
    <property type="protein sequence ID" value="RJP72275.1"/>
    <property type="molecule type" value="Genomic_DNA"/>
</dbReference>
<evidence type="ECO:0000313" key="8">
    <source>
        <dbReference type="Proteomes" id="UP000285961"/>
    </source>
</evidence>
<dbReference type="InterPro" id="IPR011990">
    <property type="entry name" value="TPR-like_helical_dom_sf"/>
</dbReference>
<keyword evidence="5" id="KW-0802">TPR repeat</keyword>
<dbReference type="PANTHER" id="PTHR12745:SF6">
    <property type="entry name" value="PROTEIN ST7 HOMOLOG"/>
    <property type="match status" value="1"/>
</dbReference>
<dbReference type="PROSITE" id="PS50005">
    <property type="entry name" value="TPR"/>
    <property type="match status" value="1"/>
</dbReference>
<proteinExistence type="predicted"/>
<evidence type="ECO:0000256" key="6">
    <source>
        <dbReference type="SAM" id="MobiDB-lite"/>
    </source>
</evidence>
<dbReference type="GO" id="GO:0016020">
    <property type="term" value="C:membrane"/>
    <property type="evidence" value="ECO:0007669"/>
    <property type="project" value="UniProtKB-SubCell"/>
</dbReference>
<gene>
    <name evidence="7" type="ORF">C4532_06350</name>
</gene>
<name>A0A419F240_9BACT</name>
<evidence type="ECO:0000313" key="7">
    <source>
        <dbReference type="EMBL" id="RJP72275.1"/>
    </source>
</evidence>
<keyword evidence="4" id="KW-0472">Membrane</keyword>
<comment type="caution">
    <text evidence="7">The sequence shown here is derived from an EMBL/GenBank/DDBJ whole genome shotgun (WGS) entry which is preliminary data.</text>
</comment>
<keyword evidence="3" id="KW-1133">Transmembrane helix</keyword>
<keyword evidence="2" id="KW-0812">Transmembrane</keyword>
<dbReference type="AlphaFoldDB" id="A0A419F240"/>
<evidence type="ECO:0000256" key="1">
    <source>
        <dbReference type="ARBA" id="ARBA00004141"/>
    </source>
</evidence>
<evidence type="ECO:0000256" key="4">
    <source>
        <dbReference type="ARBA" id="ARBA00023136"/>
    </source>
</evidence>